<accession>A0A0C3HSX1</accession>
<dbReference type="PANTHER" id="PTHR36120:SF1">
    <property type="entry name" value="L-FUCOSE ISOMERASE C-TERMINAL DOMAIN-CONTAINING PROTEIN"/>
    <property type="match status" value="1"/>
</dbReference>
<dbReference type="STRING" id="50718.SU60_08870"/>
<sequence>MINLPQVKMGIVAVSRDCFPISLSEQRRQKVVAACIEQDIEIVELQTVIENENDMLKALAEAEQAQLNSLVIYLGNFGPEGPLTQMAQRFNGPVMFAAAAEEATCGLQDARGDAYCGVLNASYSANLRHIRPHIPENPVGTATEVAQMIADFKPVARTILGLKGLKIFSFGPRPQDFVACNAPIKALFDLGVEVMENSELDLLDIYQQAEGHPDIPKIISEMESELGDHNPYPDLLPKLAQYEAALLDFYQQNLGASTFGIFANKCWPSFEKFFGFVPCYVNARLAERGIPVACEVDIYGALSEYMITCATDHPATLLDINNTVPTDMVENNQDKMGSYTAKDLFMGFHCGNTASSCMKNSQLRFQKIMHSLMEPGQEPDITRGTLEGQIKAGEVTLFRLQSTADTQLRAYVAQGDILEIDPQSFGSIAVFAIPEMQRFYRHVLVQKNYPHHAGIAFGHAGKTLYQVLNLLGVTDIDYNQEAGNRYPFEIPCAFLG</sequence>
<dbReference type="AlphaFoldDB" id="A0A0C3HSX1"/>
<dbReference type="InterPro" id="IPR015888">
    <property type="entry name" value="Fuc_isomerase_C"/>
</dbReference>
<keyword evidence="2" id="KW-0119">Carbohydrate metabolism</keyword>
<organism evidence="4 5">
    <name type="scientific">Vibrio mytili</name>
    <dbReference type="NCBI Taxonomy" id="50718"/>
    <lineage>
        <taxon>Bacteria</taxon>
        <taxon>Pseudomonadati</taxon>
        <taxon>Pseudomonadota</taxon>
        <taxon>Gammaproteobacteria</taxon>
        <taxon>Vibrionales</taxon>
        <taxon>Vibrionaceae</taxon>
        <taxon>Vibrio</taxon>
    </lineage>
</organism>
<dbReference type="InterPro" id="IPR009015">
    <property type="entry name" value="Fucose_isomerase_N/cen_sf"/>
</dbReference>
<comment type="caution">
    <text evidence="4">The sequence shown here is derived from an EMBL/GenBank/DDBJ whole genome shotgun (WGS) entry which is preliminary data.</text>
</comment>
<dbReference type="GO" id="GO:0006004">
    <property type="term" value="P:fucose metabolic process"/>
    <property type="evidence" value="ECO:0007669"/>
    <property type="project" value="InterPro"/>
</dbReference>
<proteinExistence type="predicted"/>
<keyword evidence="5" id="KW-1185">Reference proteome</keyword>
<dbReference type="Pfam" id="PF02952">
    <property type="entry name" value="Fucose_iso_C"/>
    <property type="match status" value="1"/>
</dbReference>
<reference evidence="4 5" key="1">
    <citation type="submission" date="2015-01" db="EMBL/GenBank/DDBJ databases">
        <title>Draft genome of Vibrio mytili type strain CAIM 528.</title>
        <authorList>
            <person name="Gonzalez-Castillo A."/>
            <person name="Gomez-Gil B."/>
            <person name="Enciso-Ibarra J."/>
        </authorList>
    </citation>
    <scope>NUCLEOTIDE SEQUENCE [LARGE SCALE GENOMIC DNA]</scope>
    <source>
        <strain evidence="4 5">CAIM 528</strain>
    </source>
</reference>
<protein>
    <submittedName>
        <fullName evidence="4">Fucose isomerase</fullName>
    </submittedName>
</protein>
<dbReference type="RefSeq" id="WP_041155201.1">
    <property type="nucleotide sequence ID" value="NZ_CBCRVP010000050.1"/>
</dbReference>
<dbReference type="GO" id="GO:0005737">
    <property type="term" value="C:cytoplasm"/>
    <property type="evidence" value="ECO:0007669"/>
    <property type="project" value="InterPro"/>
</dbReference>
<name>A0A0C3HSX1_9VIBR</name>
<evidence type="ECO:0000256" key="2">
    <source>
        <dbReference type="ARBA" id="ARBA00023277"/>
    </source>
</evidence>
<feature type="domain" description="L-fucose isomerase C-terminal" evidence="3">
    <location>
        <begin position="348"/>
        <end position="474"/>
    </location>
</feature>
<dbReference type="GO" id="GO:0008736">
    <property type="term" value="F:L-fucose isomerase activity"/>
    <property type="evidence" value="ECO:0007669"/>
    <property type="project" value="InterPro"/>
</dbReference>
<evidence type="ECO:0000256" key="1">
    <source>
        <dbReference type="ARBA" id="ARBA00023235"/>
    </source>
</evidence>
<evidence type="ECO:0000313" key="4">
    <source>
        <dbReference type="EMBL" id="KIN11286.1"/>
    </source>
</evidence>
<evidence type="ECO:0000259" key="3">
    <source>
        <dbReference type="Pfam" id="PF02952"/>
    </source>
</evidence>
<evidence type="ECO:0000313" key="5">
    <source>
        <dbReference type="Proteomes" id="UP000031977"/>
    </source>
</evidence>
<dbReference type="EMBL" id="JXOK01000026">
    <property type="protein sequence ID" value="KIN11286.1"/>
    <property type="molecule type" value="Genomic_DNA"/>
</dbReference>
<dbReference type="SUPFAM" id="SSF53743">
    <property type="entry name" value="FucI/AraA N-terminal and middle domains"/>
    <property type="match status" value="1"/>
</dbReference>
<keyword evidence="1 4" id="KW-0413">Isomerase</keyword>
<dbReference type="PANTHER" id="PTHR36120">
    <property type="entry name" value="FUCOSE ISOMERASE"/>
    <property type="match status" value="1"/>
</dbReference>
<dbReference type="OrthoDB" id="5838738at2"/>
<dbReference type="Proteomes" id="UP000031977">
    <property type="component" value="Unassembled WGS sequence"/>
</dbReference>
<gene>
    <name evidence="4" type="ORF">SU60_08870</name>
</gene>